<dbReference type="InterPro" id="IPR018634">
    <property type="entry name" value="ChrB_C"/>
</dbReference>
<dbReference type="RefSeq" id="WP_379728993.1">
    <property type="nucleotide sequence ID" value="NZ_JBHRYJ010000004.1"/>
</dbReference>
<accession>A0ABV7VIX3</accession>
<name>A0ABV7VIX3_9PROT</name>
<dbReference type="InterPro" id="IPR036873">
    <property type="entry name" value="Rhodanese-like_dom_sf"/>
</dbReference>
<gene>
    <name evidence="2" type="ORF">ACFOOQ_17990</name>
</gene>
<protein>
    <submittedName>
        <fullName evidence="2">Chromate resistance protein ChrB domain-containing protein</fullName>
    </submittedName>
</protein>
<reference evidence="3" key="1">
    <citation type="journal article" date="2019" name="Int. J. Syst. Evol. Microbiol.">
        <title>The Global Catalogue of Microorganisms (GCM) 10K type strain sequencing project: providing services to taxonomists for standard genome sequencing and annotation.</title>
        <authorList>
            <consortium name="The Broad Institute Genomics Platform"/>
            <consortium name="The Broad Institute Genome Sequencing Center for Infectious Disease"/>
            <person name="Wu L."/>
            <person name="Ma J."/>
        </authorList>
    </citation>
    <scope>NUCLEOTIDE SEQUENCE [LARGE SCALE GENOMIC DNA]</scope>
    <source>
        <strain evidence="3">KCTC 42182</strain>
    </source>
</reference>
<dbReference type="Pfam" id="PF00581">
    <property type="entry name" value="Rhodanese"/>
    <property type="match status" value="1"/>
</dbReference>
<dbReference type="Proteomes" id="UP001595711">
    <property type="component" value="Unassembled WGS sequence"/>
</dbReference>
<dbReference type="EMBL" id="JBHRYJ010000004">
    <property type="protein sequence ID" value="MFC3677450.1"/>
    <property type="molecule type" value="Genomic_DNA"/>
</dbReference>
<dbReference type="PROSITE" id="PS50206">
    <property type="entry name" value="RHODANESE_3"/>
    <property type="match status" value="1"/>
</dbReference>
<evidence type="ECO:0000259" key="1">
    <source>
        <dbReference type="PROSITE" id="PS50206"/>
    </source>
</evidence>
<dbReference type="SUPFAM" id="SSF52821">
    <property type="entry name" value="Rhodanese/Cell cycle control phosphatase"/>
    <property type="match status" value="1"/>
</dbReference>
<evidence type="ECO:0000313" key="2">
    <source>
        <dbReference type="EMBL" id="MFC3677450.1"/>
    </source>
</evidence>
<proteinExistence type="predicted"/>
<sequence length="266" mass="28927">MDATLPFITVNALAGEIAAGRFPYLVDVRREETYATAAGVIRGARRRRPDRLAVWAQEIPAGVSVVVCCVHGHEVSQQACAALRQRGIDARYLAGGIEVWQEAGGPLQAKPPAEAGRWITRERPKIDRIACPWLVRRFVDPDARFFYVPANEVFDRAADWQATPYDIPGADYSHDGELCSFDTFITRHGLGDDPALAALARVVRGADTGRPDLAAEAAGLKALSLGLSVMLPDDDRMLTQGMAIYDALYAWCASARAETHGWPPAA</sequence>
<keyword evidence="3" id="KW-1185">Reference proteome</keyword>
<evidence type="ECO:0000313" key="3">
    <source>
        <dbReference type="Proteomes" id="UP001595711"/>
    </source>
</evidence>
<comment type="caution">
    <text evidence="2">The sequence shown here is derived from an EMBL/GenBank/DDBJ whole genome shotgun (WGS) entry which is preliminary data.</text>
</comment>
<dbReference type="InterPro" id="IPR001763">
    <property type="entry name" value="Rhodanese-like_dom"/>
</dbReference>
<dbReference type="SMART" id="SM00450">
    <property type="entry name" value="RHOD"/>
    <property type="match status" value="1"/>
</dbReference>
<dbReference type="Pfam" id="PF09828">
    <property type="entry name" value="ChrB_C"/>
    <property type="match status" value="1"/>
</dbReference>
<dbReference type="Gene3D" id="3.40.250.10">
    <property type="entry name" value="Rhodanese-like domain"/>
    <property type="match status" value="1"/>
</dbReference>
<feature type="domain" description="Rhodanese" evidence="1">
    <location>
        <begin position="19"/>
        <end position="109"/>
    </location>
</feature>
<organism evidence="2 3">
    <name type="scientific">Ferrovibrio xuzhouensis</name>
    <dbReference type="NCBI Taxonomy" id="1576914"/>
    <lineage>
        <taxon>Bacteria</taxon>
        <taxon>Pseudomonadati</taxon>
        <taxon>Pseudomonadota</taxon>
        <taxon>Alphaproteobacteria</taxon>
        <taxon>Rhodospirillales</taxon>
        <taxon>Rhodospirillaceae</taxon>
        <taxon>Ferrovibrio</taxon>
    </lineage>
</organism>